<evidence type="ECO:0000256" key="2">
    <source>
        <dbReference type="SAM" id="SignalP"/>
    </source>
</evidence>
<dbReference type="EMBL" id="CM035419">
    <property type="protein sequence ID" value="KAH7415577.1"/>
    <property type="molecule type" value="Genomic_DNA"/>
</dbReference>
<feature type="compositionally biased region" description="Low complexity" evidence="1">
    <location>
        <begin position="331"/>
        <end position="341"/>
    </location>
</feature>
<evidence type="ECO:0000256" key="1">
    <source>
        <dbReference type="SAM" id="MobiDB-lite"/>
    </source>
</evidence>
<keyword evidence="4" id="KW-1185">Reference proteome</keyword>
<feature type="compositionally biased region" description="Basic and acidic residues" evidence="1">
    <location>
        <begin position="131"/>
        <end position="149"/>
    </location>
</feature>
<dbReference type="AlphaFoldDB" id="A0A8T2TA60"/>
<evidence type="ECO:0000313" key="4">
    <source>
        <dbReference type="Proteomes" id="UP000825935"/>
    </source>
</evidence>
<proteinExistence type="predicted"/>
<dbReference type="OrthoDB" id="1974299at2759"/>
<feature type="compositionally biased region" description="Polar residues" evidence="1">
    <location>
        <begin position="343"/>
        <end position="352"/>
    </location>
</feature>
<feature type="compositionally biased region" description="Polar residues" evidence="1">
    <location>
        <begin position="316"/>
        <end position="330"/>
    </location>
</feature>
<name>A0A8T2TA60_CERRI</name>
<feature type="chain" id="PRO_5035928249" evidence="2">
    <location>
        <begin position="21"/>
        <end position="407"/>
    </location>
</feature>
<feature type="signal peptide" evidence="2">
    <location>
        <begin position="1"/>
        <end position="20"/>
    </location>
</feature>
<dbReference type="Proteomes" id="UP000825935">
    <property type="component" value="Chromosome 14"/>
</dbReference>
<comment type="caution">
    <text evidence="3">The sequence shown here is derived from an EMBL/GenBank/DDBJ whole genome shotgun (WGS) entry which is preliminary data.</text>
</comment>
<evidence type="ECO:0000313" key="3">
    <source>
        <dbReference type="EMBL" id="KAH7415577.1"/>
    </source>
</evidence>
<organism evidence="3 4">
    <name type="scientific">Ceratopteris richardii</name>
    <name type="common">Triangle waterfern</name>
    <dbReference type="NCBI Taxonomy" id="49495"/>
    <lineage>
        <taxon>Eukaryota</taxon>
        <taxon>Viridiplantae</taxon>
        <taxon>Streptophyta</taxon>
        <taxon>Embryophyta</taxon>
        <taxon>Tracheophyta</taxon>
        <taxon>Polypodiopsida</taxon>
        <taxon>Polypodiidae</taxon>
        <taxon>Polypodiales</taxon>
        <taxon>Pteridineae</taxon>
        <taxon>Pteridaceae</taxon>
        <taxon>Parkerioideae</taxon>
        <taxon>Ceratopteris</taxon>
    </lineage>
</organism>
<reference evidence="3" key="1">
    <citation type="submission" date="2021-08" db="EMBL/GenBank/DDBJ databases">
        <title>WGS assembly of Ceratopteris richardii.</title>
        <authorList>
            <person name="Marchant D.B."/>
            <person name="Chen G."/>
            <person name="Jenkins J."/>
            <person name="Shu S."/>
            <person name="Leebens-Mack J."/>
            <person name="Grimwood J."/>
            <person name="Schmutz J."/>
            <person name="Soltis P."/>
            <person name="Soltis D."/>
            <person name="Chen Z.-H."/>
        </authorList>
    </citation>
    <scope>NUCLEOTIDE SEQUENCE</scope>
    <source>
        <strain evidence="3">Whitten #5841</strain>
        <tissue evidence="3">Leaf</tissue>
    </source>
</reference>
<feature type="compositionally biased region" description="Polar residues" evidence="1">
    <location>
        <begin position="297"/>
        <end position="308"/>
    </location>
</feature>
<keyword evidence="2" id="KW-0732">Signal</keyword>
<protein>
    <submittedName>
        <fullName evidence="3">Uncharacterized protein</fullName>
    </submittedName>
</protein>
<feature type="region of interest" description="Disordered" evidence="1">
    <location>
        <begin position="215"/>
        <end position="266"/>
    </location>
</feature>
<sequence length="407" mass="45571">MAHRMYHSLLYLLPAMVVTCLFCNTQDLKAMAATAHRKLYFPESRHVHAVANGRRTLLTSSANFYNAFDTSFPNSGVINPKDAQNHAEYEGKDAFISSEFNAEEYPPRGYGSNAELSFVSPEFQLSPAKELNAENRDVSKEGENGSIKKEAYGSIDTFSGDQNRHSFHGSLDSTDKAQKDQFYDPKYNYHNAVNVPDNDAFGRHYNGAQYVDHEGFQFSSPSSSGSRSPSPYGDEYNGALGHQGNGEQNDQHTEYQVPFPSSSRSPFPYSDKFPGSFFDVPSSNRLTPTNDKKNFPLTDQQGLYNSAPETKRSWENRPTTDASAFEDQNLSRSPSSSSAMSKDNGSFSNYKELNHNSRAPTFDFKNYKPVSNYDSFFNSPTVYKDDINASQFPLDEHDVTYGHVQAP</sequence>
<feature type="region of interest" description="Disordered" evidence="1">
    <location>
        <begin position="130"/>
        <end position="149"/>
    </location>
</feature>
<accession>A0A8T2TA60</accession>
<feature type="region of interest" description="Disordered" evidence="1">
    <location>
        <begin position="278"/>
        <end position="352"/>
    </location>
</feature>
<gene>
    <name evidence="3" type="ORF">KP509_14G052900</name>
</gene>
<feature type="compositionally biased region" description="Low complexity" evidence="1">
    <location>
        <begin position="219"/>
        <end position="231"/>
    </location>
</feature>